<dbReference type="PANTHER" id="PTHR30158:SF3">
    <property type="entry name" value="MULTIDRUG EFFLUX PUMP SUBUNIT ACRA-RELATED"/>
    <property type="match status" value="1"/>
</dbReference>
<dbReference type="GO" id="GO:0046677">
    <property type="term" value="P:response to antibiotic"/>
    <property type="evidence" value="ECO:0007669"/>
    <property type="project" value="TreeGrafter"/>
</dbReference>
<evidence type="ECO:0000259" key="5">
    <source>
        <dbReference type="Pfam" id="PF25917"/>
    </source>
</evidence>
<dbReference type="GO" id="GO:0005886">
    <property type="term" value="C:plasma membrane"/>
    <property type="evidence" value="ECO:0007669"/>
    <property type="project" value="TreeGrafter"/>
</dbReference>
<evidence type="ECO:0000313" key="8">
    <source>
        <dbReference type="EMBL" id="PPE66837.1"/>
    </source>
</evidence>
<name>A0A2S5SW89_9BURK</name>
<evidence type="ECO:0000256" key="2">
    <source>
        <dbReference type="SAM" id="Coils"/>
    </source>
</evidence>
<evidence type="ECO:0000256" key="3">
    <source>
        <dbReference type="SAM" id="SignalP"/>
    </source>
</evidence>
<dbReference type="GO" id="GO:0022857">
    <property type="term" value="F:transmembrane transporter activity"/>
    <property type="evidence" value="ECO:0007669"/>
    <property type="project" value="InterPro"/>
</dbReference>
<dbReference type="Pfam" id="PF25917">
    <property type="entry name" value="BSH_RND"/>
    <property type="match status" value="1"/>
</dbReference>
<dbReference type="Gene3D" id="2.40.30.170">
    <property type="match status" value="1"/>
</dbReference>
<comment type="caution">
    <text evidence="8">The sequence shown here is derived from an EMBL/GenBank/DDBJ whole genome shotgun (WGS) entry which is preliminary data.</text>
</comment>
<feature type="domain" description="Multidrug resistance protein MdtA-like barrel-sandwich hybrid" evidence="5">
    <location>
        <begin position="81"/>
        <end position="215"/>
    </location>
</feature>
<feature type="domain" description="Multidrug resistance protein MdtA-like alpha-helical hairpin" evidence="4">
    <location>
        <begin position="121"/>
        <end position="190"/>
    </location>
</feature>
<feature type="domain" description="YknX-like C-terminal permuted SH3-like" evidence="7">
    <location>
        <begin position="313"/>
        <end position="377"/>
    </location>
</feature>
<dbReference type="InterPro" id="IPR058637">
    <property type="entry name" value="YknX-like_C"/>
</dbReference>
<keyword evidence="9" id="KW-1185">Reference proteome</keyword>
<dbReference type="OrthoDB" id="9783047at2"/>
<dbReference type="Proteomes" id="UP000238605">
    <property type="component" value="Unassembled WGS sequence"/>
</dbReference>
<evidence type="ECO:0000259" key="6">
    <source>
        <dbReference type="Pfam" id="PF25944"/>
    </source>
</evidence>
<dbReference type="GO" id="GO:0030313">
    <property type="term" value="C:cell envelope"/>
    <property type="evidence" value="ECO:0007669"/>
    <property type="project" value="UniProtKB-SubCell"/>
</dbReference>
<dbReference type="SUPFAM" id="SSF111369">
    <property type="entry name" value="HlyD-like secretion proteins"/>
    <property type="match status" value="1"/>
</dbReference>
<feature type="coiled-coil region" evidence="2">
    <location>
        <begin position="121"/>
        <end position="186"/>
    </location>
</feature>
<keyword evidence="2" id="KW-0175">Coiled coil</keyword>
<dbReference type="InterPro" id="IPR058626">
    <property type="entry name" value="MdtA-like_b-barrel"/>
</dbReference>
<dbReference type="InterPro" id="IPR058624">
    <property type="entry name" value="MdtA-like_HH"/>
</dbReference>
<evidence type="ECO:0000313" key="9">
    <source>
        <dbReference type="Proteomes" id="UP000238605"/>
    </source>
</evidence>
<comment type="similarity">
    <text evidence="1">Belongs to the membrane fusion protein (MFP) (TC 8.A.1) family.</text>
</comment>
<dbReference type="RefSeq" id="WP_104302135.1">
    <property type="nucleotide sequence ID" value="NZ_PSNX01000005.1"/>
</dbReference>
<protein>
    <submittedName>
        <fullName evidence="8">Efflux transporter periplasmic adaptor subunit</fullName>
    </submittedName>
</protein>
<dbReference type="Pfam" id="PF25944">
    <property type="entry name" value="Beta-barrel_RND"/>
    <property type="match status" value="1"/>
</dbReference>
<keyword evidence="3" id="KW-0732">Signal</keyword>
<organism evidence="8 9">
    <name type="scientific">Caldimonas caldifontis</name>
    <dbReference type="NCBI Taxonomy" id="1452508"/>
    <lineage>
        <taxon>Bacteria</taxon>
        <taxon>Pseudomonadati</taxon>
        <taxon>Pseudomonadota</taxon>
        <taxon>Betaproteobacteria</taxon>
        <taxon>Burkholderiales</taxon>
        <taxon>Sphaerotilaceae</taxon>
        <taxon>Caldimonas</taxon>
    </lineage>
</organism>
<feature type="chain" id="PRO_5015633557" evidence="3">
    <location>
        <begin position="42"/>
        <end position="395"/>
    </location>
</feature>
<evidence type="ECO:0000259" key="4">
    <source>
        <dbReference type="Pfam" id="PF25876"/>
    </source>
</evidence>
<dbReference type="EMBL" id="PSNX01000005">
    <property type="protein sequence ID" value="PPE66837.1"/>
    <property type="molecule type" value="Genomic_DNA"/>
</dbReference>
<evidence type="ECO:0000259" key="7">
    <source>
        <dbReference type="Pfam" id="PF25989"/>
    </source>
</evidence>
<dbReference type="PANTHER" id="PTHR30158">
    <property type="entry name" value="ACRA/E-RELATED COMPONENT OF DRUG EFFLUX TRANSPORTER"/>
    <property type="match status" value="1"/>
</dbReference>
<dbReference type="NCBIfam" id="TIGR01730">
    <property type="entry name" value="RND_mfp"/>
    <property type="match status" value="1"/>
</dbReference>
<dbReference type="InterPro" id="IPR006143">
    <property type="entry name" value="RND_pump_MFP"/>
</dbReference>
<dbReference type="Pfam" id="PF25876">
    <property type="entry name" value="HH_MFP_RND"/>
    <property type="match status" value="1"/>
</dbReference>
<accession>A0A2S5SW89</accession>
<dbReference type="Gene3D" id="1.10.287.470">
    <property type="entry name" value="Helix hairpin bin"/>
    <property type="match status" value="1"/>
</dbReference>
<proteinExistence type="inferred from homology"/>
<dbReference type="AlphaFoldDB" id="A0A2S5SW89"/>
<dbReference type="Pfam" id="PF25989">
    <property type="entry name" value="YknX_C"/>
    <property type="match status" value="1"/>
</dbReference>
<reference evidence="8 9" key="1">
    <citation type="submission" date="2018-02" db="EMBL/GenBank/DDBJ databases">
        <title>Reclassifiation of [Polyangium] brachysporum DSM 7029 as Guopingzhaonella breviflexa gen. nov., sp. nov., a member of the family Comamonadaceae.</title>
        <authorList>
            <person name="Tang B."/>
        </authorList>
    </citation>
    <scope>NUCLEOTIDE SEQUENCE [LARGE SCALE GENOMIC DNA]</scope>
    <source>
        <strain evidence="8 9">BCRC 80649</strain>
    </source>
</reference>
<dbReference type="Gene3D" id="2.40.420.20">
    <property type="match status" value="1"/>
</dbReference>
<sequence>MRASSKVFPSVPASAPWRRTLLAAVAGAGLMVLAACGPAPASGGPGAGGAMPAMPVQVRVMQEQTLPLTLEAVGQAEGSKQVEVRARVSGLIERQRYQEGERVRAGAPLYQIERAPFEIAVQQARAQLAQQQAQLEQARREADRLGPLAQAQAISQREADNAQSSLRLAEAGVAQAQALVREAELNLSYTTVTAPISGISGRSLKSEGALVNPTTDSLLTTLTQADPIWVRFALSESELARLRTAGGTQVRLLSAEGQPLLAQGKLNFSGSTVDTALGTVQLRAEFANPDLQVLPGQFVKAQVVAGEARAFLVPQAAVMQNEQGRMVWVIRDGQAQPAPIQTGGWSGSDWVVTGGLKAGDQVIVDNLLKLRPGAPVTAQAAAAATPAASAPASGN</sequence>
<feature type="signal peptide" evidence="3">
    <location>
        <begin position="1"/>
        <end position="41"/>
    </location>
</feature>
<gene>
    <name evidence="8" type="ORF">C1704_07595</name>
</gene>
<feature type="domain" description="Multidrug resistance protein MdtA-like beta-barrel" evidence="6">
    <location>
        <begin position="227"/>
        <end position="305"/>
    </location>
</feature>
<dbReference type="InterPro" id="IPR058625">
    <property type="entry name" value="MdtA-like_BSH"/>
</dbReference>
<dbReference type="Gene3D" id="2.40.50.100">
    <property type="match status" value="1"/>
</dbReference>
<evidence type="ECO:0000256" key="1">
    <source>
        <dbReference type="ARBA" id="ARBA00009477"/>
    </source>
</evidence>